<proteinExistence type="predicted"/>
<dbReference type="eggNOG" id="ENOG5033V3I">
    <property type="taxonomic scope" value="Bacteria"/>
</dbReference>
<gene>
    <name evidence="3" type="ORF">PD5205_02873</name>
    <name evidence="2" type="ORF">PD885_01121</name>
</gene>
<keyword evidence="4" id="KW-1185">Reference proteome</keyword>
<dbReference type="AlphaFoldDB" id="A0A1Y6H975"/>
<sequence length="363" mass="40376">MVRLELRKSHYSSPETVLIFNIHLDRYRPAHEQFDTFPHALENFWNLRVVGATHFKLNSGAVMRIGKLHTPVSSYEVELLQKENLSSAGLSSSTGMVNAQYAQPRPPVSSRPRRPVSSRQGVNEVRGVSAVFNSKLKKSDLAAGDILILIDQPDNTTCTHQLIKIGQSLPSLSFLRNNAGDPALVHAVMWSKRRNNVGRMTVNGPGESEIVEMRGGTQLSSSSGPIRQGMYKVYSPKDKNLGDWAAQIGQIWSAEEKIRYSKPKSVLSILRNSNFNGGAKRASEKYAGQAFENKPRIRGSFCSHFILAAYQAAAANIRIPFSGALRVDAEATSVRTMEHFLKEDKQAFEFKGYLKIEPADLLY</sequence>
<evidence type="ECO:0000313" key="5">
    <source>
        <dbReference type="Proteomes" id="UP000195953"/>
    </source>
</evidence>
<evidence type="ECO:0000313" key="3">
    <source>
        <dbReference type="EMBL" id="SMR04163.1"/>
    </source>
</evidence>
<dbReference type="Proteomes" id="UP000195953">
    <property type="component" value="Chromosome 1"/>
</dbReference>
<accession>A0A1Y6H975</accession>
<protein>
    <recommendedName>
        <fullName evidence="6">HopBD2</fullName>
    </recommendedName>
</protein>
<dbReference type="RefSeq" id="WP_199910100.1">
    <property type="nucleotide sequence ID" value="NZ_CP016830.1"/>
</dbReference>
<evidence type="ECO:0000313" key="2">
    <source>
        <dbReference type="EMBL" id="SMQ98372.1"/>
    </source>
</evidence>
<dbReference type="Proteomes" id="UP000195877">
    <property type="component" value="Chromosome 1"/>
</dbReference>
<dbReference type="EMBL" id="LT853882">
    <property type="protein sequence ID" value="SMQ98372.1"/>
    <property type="molecule type" value="Genomic_DNA"/>
</dbReference>
<evidence type="ECO:0000313" key="4">
    <source>
        <dbReference type="Proteomes" id="UP000195877"/>
    </source>
</evidence>
<evidence type="ECO:0008006" key="6">
    <source>
        <dbReference type="Google" id="ProtNLM"/>
    </source>
</evidence>
<reference evidence="3 5" key="1">
    <citation type="submission" date="2017-05" db="EMBL/GenBank/DDBJ databases">
        <authorList>
            <person name="Song R."/>
            <person name="Chenine A.L."/>
            <person name="Ruprecht R.M."/>
        </authorList>
    </citation>
    <scope>NUCLEOTIDE SEQUENCE [LARGE SCALE GENOMIC DNA]</scope>
    <source>
        <strain evidence="3">PD5205</strain>
    </source>
</reference>
<reference evidence="2 4" key="2">
    <citation type="submission" date="2017-05" db="EMBL/GenBank/DDBJ databases">
        <authorList>
            <person name="Blom J."/>
        </authorList>
    </citation>
    <scope>NUCLEOTIDE SEQUENCE [LARGE SCALE GENOMIC DNA]</scope>
    <source>
        <strain evidence="2">PD885</strain>
    </source>
</reference>
<dbReference type="EMBL" id="LT853885">
    <property type="protein sequence ID" value="SMR04163.1"/>
    <property type="molecule type" value="Genomic_DNA"/>
</dbReference>
<evidence type="ECO:0000256" key="1">
    <source>
        <dbReference type="SAM" id="MobiDB-lite"/>
    </source>
</evidence>
<organism evidence="3 5">
    <name type="scientific">Xanthomonas fragariae</name>
    <dbReference type="NCBI Taxonomy" id="48664"/>
    <lineage>
        <taxon>Bacteria</taxon>
        <taxon>Pseudomonadati</taxon>
        <taxon>Pseudomonadota</taxon>
        <taxon>Gammaproteobacteria</taxon>
        <taxon>Lysobacterales</taxon>
        <taxon>Lysobacteraceae</taxon>
        <taxon>Xanthomonas</taxon>
    </lineage>
</organism>
<name>A0A1Y6H975_9XANT</name>
<feature type="region of interest" description="Disordered" evidence="1">
    <location>
        <begin position="100"/>
        <end position="121"/>
    </location>
</feature>